<dbReference type="PANTHER" id="PTHR36786">
    <property type="entry name" value="2-ISOPROPYLMALATE SYNTHASE"/>
    <property type="match status" value="1"/>
</dbReference>
<reference evidence="3" key="1">
    <citation type="journal article" date="2023" name="Plant J.">
        <title>The genome of the king protea, Protea cynaroides.</title>
        <authorList>
            <person name="Chang J."/>
            <person name="Duong T.A."/>
            <person name="Schoeman C."/>
            <person name="Ma X."/>
            <person name="Roodt D."/>
            <person name="Barker N."/>
            <person name="Li Z."/>
            <person name="Van de Peer Y."/>
            <person name="Mizrachi E."/>
        </authorList>
    </citation>
    <scope>NUCLEOTIDE SEQUENCE</scope>
    <source>
        <tissue evidence="3">Young leaves</tissue>
    </source>
</reference>
<comment type="caution">
    <text evidence="3">The sequence shown here is derived from an EMBL/GenBank/DDBJ whole genome shotgun (WGS) entry which is preliminary data.</text>
</comment>
<proteinExistence type="predicted"/>
<name>A0A9Q0HCY5_9MAGN</name>
<organism evidence="3 4">
    <name type="scientific">Protea cynaroides</name>
    <dbReference type="NCBI Taxonomy" id="273540"/>
    <lineage>
        <taxon>Eukaryota</taxon>
        <taxon>Viridiplantae</taxon>
        <taxon>Streptophyta</taxon>
        <taxon>Embryophyta</taxon>
        <taxon>Tracheophyta</taxon>
        <taxon>Spermatophyta</taxon>
        <taxon>Magnoliopsida</taxon>
        <taxon>Proteales</taxon>
        <taxon>Proteaceae</taxon>
        <taxon>Protea</taxon>
    </lineage>
</organism>
<dbReference type="Pfam" id="PF25104">
    <property type="entry name" value="DUF7812"/>
    <property type="match status" value="1"/>
</dbReference>
<gene>
    <name evidence="3" type="ORF">NE237_022950</name>
</gene>
<evidence type="ECO:0000259" key="2">
    <source>
        <dbReference type="Pfam" id="PF25104"/>
    </source>
</evidence>
<accession>A0A9Q0HCY5</accession>
<dbReference type="OrthoDB" id="1882119at2759"/>
<sequence>MLSIEPIVSDVSAQPNVIEPIVSAQPNVPDPIVNAPSTRTIRTRQPSVLLRDFICNVVPHLSPANHSPVVSVLLKKYIPAIPARRPSERLFVTIRARAPRRTSRTSSRFVFCEGSVSREIRSPSSSSRNSDLTKELLFLSLCNFRFRVCCSKAIEVLKPVLLKSLHYLLIHLAMDPSLYSLKFGAANDSDRESHQSNFKVPFTNISTLSDFLFKELSHKFEQLFSGSERASPQLNILVHPEDLTLLLRCCMVMLRFLETNPGFFLEKCKILLAILGKLCSSDLMLHILCSLGTNEKHALRFKRSFSHQCVYANGSGFTTYVEEFNSSMCIVEDAGSPILFLCSLLEVFADELLLHQHLRQYFTIADSVSSASEKLFMCHSSYGDSYNVLEVISAHFLLSFSDEQACSKLHDASLWWHAKDSRTFKLSLIASLALLGSPVVFSAPKLFQAHLISMVSRAIGIDIAPQNTLLDLRIMDCYISALERSVMLYTQNMSSLQVGDNLIGVYTGKFSSVRPRILRGCNPSFECYIRPVTYNKINHKITELACSQQSCICDLDSRKKSDLLDASISFMKDNQSLLDNSLREEIMSILHCIISRILSFEFEGNATHKSGYLDFEEGHLLASTLKLLGSSLLQIVWCMRQNGSSETLKTLKDYSFCKEYDFIIDIIGCFQQCCVSQPVQKLFSDATGSCQSRHKESKLMFMHFAGLLLFSFAGELEFLWKGCIFMMMTLMNLFIFEEGSLDALRELLGLESLSSRSSIDKVSQVKIGRASSLIVASEFEKLQMLYLRKDTLSRYKEDEQHLPKKKKKEDEQDGTLSETPFEGAGESVEGIAEMTCNGEIFMKSTPEFHWKASDIDDLADFIECKQGKDYSKWLKNREKYRKWKNGKTVLVKRERKKSFMYLLH</sequence>
<evidence type="ECO:0000256" key="1">
    <source>
        <dbReference type="SAM" id="MobiDB-lite"/>
    </source>
</evidence>
<dbReference type="AlphaFoldDB" id="A0A9Q0HCY5"/>
<feature type="domain" description="DUF7812" evidence="2">
    <location>
        <begin position="245"/>
        <end position="744"/>
    </location>
</feature>
<dbReference type="InterPro" id="IPR056714">
    <property type="entry name" value="DUF7812"/>
</dbReference>
<evidence type="ECO:0000313" key="3">
    <source>
        <dbReference type="EMBL" id="KAJ4963011.1"/>
    </source>
</evidence>
<dbReference type="PANTHER" id="PTHR36786:SF1">
    <property type="entry name" value="2-ISOPROPYLMALATE SYNTHASE"/>
    <property type="match status" value="1"/>
</dbReference>
<dbReference type="EMBL" id="JAMYWD010000008">
    <property type="protein sequence ID" value="KAJ4963011.1"/>
    <property type="molecule type" value="Genomic_DNA"/>
</dbReference>
<feature type="region of interest" description="Disordered" evidence="1">
    <location>
        <begin position="798"/>
        <end position="823"/>
    </location>
</feature>
<evidence type="ECO:0000313" key="4">
    <source>
        <dbReference type="Proteomes" id="UP001141806"/>
    </source>
</evidence>
<protein>
    <recommendedName>
        <fullName evidence="2">DUF7812 domain-containing protein</fullName>
    </recommendedName>
</protein>
<keyword evidence="4" id="KW-1185">Reference proteome</keyword>
<dbReference type="Proteomes" id="UP001141806">
    <property type="component" value="Unassembled WGS sequence"/>
</dbReference>